<feature type="binding site" evidence="2">
    <location>
        <begin position="155"/>
        <end position="156"/>
    </location>
    <ligand>
        <name>substrate</name>
    </ligand>
</feature>
<comment type="catalytic activity">
    <reaction evidence="1 2">
        <text>(2R)-2-phosphoglycerate = (2R)-3-phosphoglycerate</text>
        <dbReference type="Rhea" id="RHEA:15901"/>
        <dbReference type="ChEBI" id="CHEBI:58272"/>
        <dbReference type="ChEBI" id="CHEBI:58289"/>
        <dbReference type="EC" id="5.4.2.12"/>
    </reaction>
</comment>
<dbReference type="Pfam" id="PF01676">
    <property type="entry name" value="Metalloenzyme"/>
    <property type="match status" value="1"/>
</dbReference>
<evidence type="ECO:0000256" key="2">
    <source>
        <dbReference type="HAMAP-Rule" id="MF_01038"/>
    </source>
</evidence>
<dbReference type="NCBIfam" id="TIGR01307">
    <property type="entry name" value="pgm_bpd_ind"/>
    <property type="match status" value="1"/>
</dbReference>
<keyword evidence="2" id="KW-0464">Manganese</keyword>
<dbReference type="HAMAP" id="MF_01038">
    <property type="entry name" value="GpmI"/>
    <property type="match status" value="1"/>
</dbReference>
<feature type="binding site" evidence="2">
    <location>
        <position position="15"/>
    </location>
    <ligand>
        <name>Mn(2+)</name>
        <dbReference type="ChEBI" id="CHEBI:29035"/>
        <label>2</label>
    </ligand>
</feature>
<feature type="binding site" evidence="2">
    <location>
        <position position="187"/>
    </location>
    <ligand>
        <name>substrate</name>
    </ligand>
</feature>
<feature type="binding site" evidence="2">
    <location>
        <position position="442"/>
    </location>
    <ligand>
        <name>Mn(2+)</name>
        <dbReference type="ChEBI" id="CHEBI:29035"/>
        <label>2</label>
    </ligand>
</feature>
<evidence type="ECO:0000256" key="1">
    <source>
        <dbReference type="ARBA" id="ARBA00000370"/>
    </source>
</evidence>
<dbReference type="EC" id="5.4.2.12" evidence="2 3"/>
<dbReference type="PIRSF" id="PIRSF001492">
    <property type="entry name" value="IPGAM"/>
    <property type="match status" value="1"/>
</dbReference>
<keyword evidence="2 6" id="KW-0413">Isomerase</keyword>
<gene>
    <name evidence="2 6" type="primary">gpmI</name>
    <name evidence="6" type="ORF">KQ910_01285</name>
</gene>
<keyword evidence="2" id="KW-0479">Metal-binding</keyword>
<feature type="binding site" evidence="2">
    <location>
        <position position="65"/>
    </location>
    <ligand>
        <name>Mn(2+)</name>
        <dbReference type="ChEBI" id="CHEBI:29035"/>
        <label>2</label>
    </ligand>
</feature>
<dbReference type="InterPro" id="IPR011258">
    <property type="entry name" value="BPG-indep_PGM_N"/>
</dbReference>
<proteinExistence type="inferred from homology"/>
<name>A0ABS6ICN3_9HYPH</name>
<feature type="binding site" evidence="2">
    <location>
        <position position="334"/>
    </location>
    <ligand>
        <name>substrate</name>
    </ligand>
</feature>
<dbReference type="InterPro" id="IPR005995">
    <property type="entry name" value="Pgm_bpd_ind"/>
</dbReference>
<feature type="domain" description="Metalloenzyme" evidence="4">
    <location>
        <begin position="8"/>
        <end position="499"/>
    </location>
</feature>
<feature type="binding site" evidence="2">
    <location>
        <position position="461"/>
    </location>
    <ligand>
        <name>Mn(2+)</name>
        <dbReference type="ChEBI" id="CHEBI:29035"/>
        <label>1</label>
    </ligand>
</feature>
<dbReference type="InterPro" id="IPR006124">
    <property type="entry name" value="Metalloenzyme"/>
</dbReference>
<comment type="function">
    <text evidence="2">Catalyzes the interconversion of 2-phosphoglycerate and 3-phosphoglycerate.</text>
</comment>
<dbReference type="GO" id="GO:0004619">
    <property type="term" value="F:phosphoglycerate mutase activity"/>
    <property type="evidence" value="ECO:0007669"/>
    <property type="project" value="UniProtKB-EC"/>
</dbReference>
<feature type="domain" description="BPG-independent PGAM N-terminal" evidence="5">
    <location>
        <begin position="85"/>
        <end position="295"/>
    </location>
</feature>
<dbReference type="PANTHER" id="PTHR31637:SF0">
    <property type="entry name" value="2,3-BISPHOSPHOGLYCERATE-INDEPENDENT PHOSPHOGLYCERATE MUTASE"/>
    <property type="match status" value="1"/>
</dbReference>
<keyword evidence="2" id="KW-0324">Glycolysis</keyword>
<dbReference type="RefSeq" id="WP_216956294.1">
    <property type="nucleotide sequence ID" value="NZ_JAHOPB010000001.1"/>
</dbReference>
<feature type="binding site" evidence="2">
    <location>
        <position position="405"/>
    </location>
    <ligand>
        <name>Mn(2+)</name>
        <dbReference type="ChEBI" id="CHEBI:29035"/>
        <label>1</label>
    </ligand>
</feature>
<evidence type="ECO:0000259" key="5">
    <source>
        <dbReference type="Pfam" id="PF06415"/>
    </source>
</evidence>
<dbReference type="Pfam" id="PF06415">
    <property type="entry name" value="iPGM_N"/>
    <property type="match status" value="1"/>
</dbReference>
<reference evidence="6 7" key="1">
    <citation type="submission" date="2021-06" db="EMBL/GenBank/DDBJ databases">
        <authorList>
            <person name="Lee D.H."/>
        </authorList>
    </citation>
    <scope>NUCLEOTIDE SEQUENCE [LARGE SCALE GENOMIC DNA]</scope>
    <source>
        <strain evidence="6 7">MMS21-HV4-11</strain>
    </source>
</reference>
<feature type="active site" description="Phosphoserine intermediate" evidence="2">
    <location>
        <position position="65"/>
    </location>
</feature>
<evidence type="ECO:0000313" key="7">
    <source>
        <dbReference type="Proteomes" id="UP000727907"/>
    </source>
</evidence>
<sequence length="530" mass="56989">MTDKASRPVLLCILDGWGHRPERANNAILGARTPNFDRLVATCPQGLIDASETFVGLPKGQMGNSEVGHMNLGAGRVAVPDLPRIDNAIEDGSLARNPILIETIATLRKSGAALHLIGLASPGGVHAHQDHLVFLANLFAGHGVPVWIHAFLDGRDMPPRSALECLDHIQAGLTPGLPIRFATVSGRFYPMDRDKRWERVTLAYDALVDARGEHATTAKQAVDKGYAANLDDEFVLPTVIDGYAGMKDGDGLLMFNYRSDRARQILTALLDPRFDGFTRNRVVNFATKVGMVDYSAALNPFLKTLFPPEIIRMGLGETVSKAGLKQLRIAETEKYAHVTFFFNGGEERVFDGEERILVPSPKVKTYDLKPEMSAPEVTDRLVEAIGSGRFDLIVVNYANTDMVGHTGDLGAATRAVEAVDGCLGRLMQAIQAAGGAMFVTADHGNAEQMFDEQSHQKHTQHTLNRVPALLFNAPAAVHSLADGKLADVAPTLLALMGVAQPAEMTGKSMLSTASRPAILATPRPAAAASA</sequence>
<protein>
    <recommendedName>
        <fullName evidence="2 3">2,3-bisphosphoglycerate-independent phosphoglycerate mutase</fullName>
        <shortName evidence="2">BPG-independent PGAM</shortName>
        <shortName evidence="2">Phosphoglyceromutase</shortName>
        <shortName evidence="2">iPGM</shortName>
        <ecNumber evidence="2 3">5.4.2.12</ecNumber>
    </recommendedName>
</protein>
<comment type="subunit">
    <text evidence="2">Monomer.</text>
</comment>
<organism evidence="6 7">
    <name type="scientific">Reyranella humidisoli</name>
    <dbReference type="NCBI Taxonomy" id="2849149"/>
    <lineage>
        <taxon>Bacteria</taxon>
        <taxon>Pseudomonadati</taxon>
        <taxon>Pseudomonadota</taxon>
        <taxon>Alphaproteobacteria</taxon>
        <taxon>Hyphomicrobiales</taxon>
        <taxon>Reyranellaceae</taxon>
        <taxon>Reyranella</taxon>
    </lineage>
</organism>
<dbReference type="Proteomes" id="UP000727907">
    <property type="component" value="Unassembled WGS sequence"/>
</dbReference>
<comment type="cofactor">
    <cofactor evidence="2">
        <name>Mn(2+)</name>
        <dbReference type="ChEBI" id="CHEBI:29035"/>
    </cofactor>
    <text evidence="2">Binds 2 manganese ions per subunit.</text>
</comment>
<dbReference type="PANTHER" id="PTHR31637">
    <property type="entry name" value="2,3-BISPHOSPHOGLYCERATE-INDEPENDENT PHOSPHOGLYCERATE MUTASE"/>
    <property type="match status" value="1"/>
</dbReference>
<dbReference type="EMBL" id="JAHOPB010000001">
    <property type="protein sequence ID" value="MBU8872371.1"/>
    <property type="molecule type" value="Genomic_DNA"/>
</dbReference>
<comment type="similarity">
    <text evidence="2">Belongs to the BPG-independent phosphoglycerate mutase family.</text>
</comment>
<feature type="binding site" evidence="2">
    <location>
        <begin position="258"/>
        <end position="261"/>
    </location>
    <ligand>
        <name>substrate</name>
    </ligand>
</feature>
<feature type="binding site" evidence="2">
    <location>
        <position position="126"/>
    </location>
    <ligand>
        <name>substrate</name>
    </ligand>
</feature>
<accession>A0ABS6ICN3</accession>
<evidence type="ECO:0000256" key="3">
    <source>
        <dbReference type="NCBIfam" id="TIGR01307"/>
    </source>
</evidence>
<dbReference type="CDD" id="cd16010">
    <property type="entry name" value="iPGM"/>
    <property type="match status" value="1"/>
</dbReference>
<evidence type="ECO:0000313" key="6">
    <source>
        <dbReference type="EMBL" id="MBU8872371.1"/>
    </source>
</evidence>
<comment type="pathway">
    <text evidence="2">Carbohydrate degradation; glycolysis; pyruvate from D-glyceraldehyde 3-phosphate: step 3/5.</text>
</comment>
<comment type="caution">
    <text evidence="6">The sequence shown here is derived from an EMBL/GenBank/DDBJ whole genome shotgun (WGS) entry which is preliminary data.</text>
</comment>
<keyword evidence="7" id="KW-1185">Reference proteome</keyword>
<feature type="binding site" evidence="2">
    <location>
        <position position="401"/>
    </location>
    <ligand>
        <name>Mn(2+)</name>
        <dbReference type="ChEBI" id="CHEBI:29035"/>
        <label>1</label>
    </ligand>
</feature>
<evidence type="ECO:0000259" key="4">
    <source>
        <dbReference type="Pfam" id="PF01676"/>
    </source>
</evidence>
<feature type="binding site" evidence="2">
    <location>
        <position position="443"/>
    </location>
    <ligand>
        <name>Mn(2+)</name>
        <dbReference type="ChEBI" id="CHEBI:29035"/>
        <label>2</label>
    </ligand>
</feature>
<feature type="binding site" evidence="2">
    <location>
        <position position="193"/>
    </location>
    <ligand>
        <name>substrate</name>
    </ligand>
</feature>